<evidence type="ECO:0000259" key="1">
    <source>
        <dbReference type="Pfam" id="PF10124"/>
    </source>
</evidence>
<gene>
    <name evidence="2" type="ORF">C7402_112235</name>
</gene>
<name>A0ABX5KK19_9BURK</name>
<dbReference type="InterPro" id="IPR018774">
    <property type="entry name" value="Phage_Mu_GpT"/>
</dbReference>
<keyword evidence="3" id="KW-1185">Reference proteome</keyword>
<evidence type="ECO:0000313" key="3">
    <source>
        <dbReference type="Proteomes" id="UP000245712"/>
    </source>
</evidence>
<dbReference type="Pfam" id="PF10124">
    <property type="entry name" value="Mu-like_gpT"/>
    <property type="match status" value="3"/>
</dbReference>
<comment type="caution">
    <text evidence="2">The sequence shown here is derived from an EMBL/GenBank/DDBJ whole genome shotgun (WGS) entry which is preliminary data.</text>
</comment>
<feature type="domain" description="Bacteriophage Mu GpT" evidence="1">
    <location>
        <begin position="8"/>
        <end position="144"/>
    </location>
</feature>
<sequence>MLVNASTIQAVFLNLNATFNNAFEAAPTVWDQIAMLVPSGSRENVYAWLENFPRMKQWIGDKEVKALIAHGYTVVNDDWEATVEVERNDIEDDNLGIYAPMAQSAGYSAKQLPDEIIFSVVNGAFENACYDGQSFFSNAHPVMGQPWSNRGTVKLSIASQAAAIASLGVGRTQLRKVTDNEGRPLNVSPNVLLVPPALEDIGNALMINDRLNDGMPNPYKGTMKVVCDARLTSDTAWYLLDTTKPVKPFIYQQRKAPVFVQQTDPEIEGVFMRKKFKFGAEARAAGAYGFWQLAWGSDGTD</sequence>
<protein>
    <submittedName>
        <fullName evidence="2">Mu-like prophage major head subunit gpT</fullName>
    </submittedName>
</protein>
<organism evidence="2 3">
    <name type="scientific">Paraburkholderia unamae</name>
    <dbReference type="NCBI Taxonomy" id="219649"/>
    <lineage>
        <taxon>Bacteria</taxon>
        <taxon>Pseudomonadati</taxon>
        <taxon>Pseudomonadota</taxon>
        <taxon>Betaproteobacteria</taxon>
        <taxon>Burkholderiales</taxon>
        <taxon>Burkholderiaceae</taxon>
        <taxon>Paraburkholderia</taxon>
    </lineage>
</organism>
<reference evidence="2 3" key="1">
    <citation type="submission" date="2018-05" db="EMBL/GenBank/DDBJ databases">
        <title>Genomic Encyclopedia of Type Strains, Phase IV (KMG-V): Genome sequencing to study the core and pangenomes of soil and plant-associated prokaryotes.</title>
        <authorList>
            <person name="Whitman W."/>
        </authorList>
    </citation>
    <scope>NUCLEOTIDE SEQUENCE [LARGE SCALE GENOMIC DNA]</scope>
    <source>
        <strain evidence="2 3">SCZa-39</strain>
    </source>
</reference>
<dbReference type="EMBL" id="QEOB01000012">
    <property type="protein sequence ID" value="PVX80048.1"/>
    <property type="molecule type" value="Genomic_DNA"/>
</dbReference>
<evidence type="ECO:0000313" key="2">
    <source>
        <dbReference type="EMBL" id="PVX80048.1"/>
    </source>
</evidence>
<feature type="domain" description="Bacteriophage Mu GpT" evidence="1">
    <location>
        <begin position="165"/>
        <end position="227"/>
    </location>
</feature>
<proteinExistence type="predicted"/>
<dbReference type="Proteomes" id="UP000245712">
    <property type="component" value="Unassembled WGS sequence"/>
</dbReference>
<accession>A0ABX5KK19</accession>
<dbReference type="RefSeq" id="WP_116612581.1">
    <property type="nucleotide sequence ID" value="NZ_QEOB01000012.1"/>
</dbReference>
<feature type="domain" description="Bacteriophage Mu GpT" evidence="1">
    <location>
        <begin position="233"/>
        <end position="298"/>
    </location>
</feature>